<protein>
    <submittedName>
        <fullName evidence="2">Membrane protein</fullName>
    </submittedName>
</protein>
<accession>A0A2D0JTY8</accession>
<dbReference type="Proteomes" id="UP000221980">
    <property type="component" value="Unassembled WGS sequence"/>
</dbReference>
<feature type="transmembrane region" description="Helical" evidence="1">
    <location>
        <begin position="148"/>
        <end position="165"/>
    </location>
</feature>
<keyword evidence="3" id="KW-1185">Reference proteome</keyword>
<feature type="transmembrane region" description="Helical" evidence="1">
    <location>
        <begin position="12"/>
        <end position="41"/>
    </location>
</feature>
<sequence length="406" mass="43588">MPKLSFFRDFSPVTLITGFVAVLVGYASSVAIILQAVTAIGVEPAQIGAWLVMLGIGMGVTTIGLSLYYRTPILTAWSTPGIALLATNFPDTSVNEAIGIFIFASALMLICGITGLFAKLMNYIPHTIAAAMLAGILLRFGLEAFEMLQVNFWLCSAMLLVYLIFRRYFPLYAIISTLAVGLIICILSGDLNLVSGNITFSIPEFIMPHFSATTLIGVGIPFFIVTMASQNAPGIATLQAAGYPPRASKLLIWTSLMTIIMAPFGGFSICIAAITAAICMGKDVHPDPSKRYVAAVSAGFFYLLAGIFGGAIFYLFDAFPIPLIRILAGLALLGTFTNSLHQAIKDQYTRDAAIICFLITASGANLLGISSAFWGLIGGIMAHAILKNTLFYRWNRKINKRASNKS</sequence>
<evidence type="ECO:0000313" key="3">
    <source>
        <dbReference type="Proteomes" id="UP000221980"/>
    </source>
</evidence>
<dbReference type="InterPro" id="IPR004711">
    <property type="entry name" value="Benzoate_Transporter"/>
</dbReference>
<dbReference type="OrthoDB" id="9792424at2"/>
<dbReference type="GO" id="GO:0005886">
    <property type="term" value="C:plasma membrane"/>
    <property type="evidence" value="ECO:0007669"/>
    <property type="project" value="TreeGrafter"/>
</dbReference>
<dbReference type="PANTHER" id="PTHR30199:SF0">
    <property type="entry name" value="INNER MEMBRANE PROTEIN YDCO"/>
    <property type="match status" value="1"/>
</dbReference>
<organism evidence="2 3">
    <name type="scientific">Xenorhabdus miraniensis</name>
    <dbReference type="NCBI Taxonomy" id="351674"/>
    <lineage>
        <taxon>Bacteria</taxon>
        <taxon>Pseudomonadati</taxon>
        <taxon>Pseudomonadota</taxon>
        <taxon>Gammaproteobacteria</taxon>
        <taxon>Enterobacterales</taxon>
        <taxon>Morganellaceae</taxon>
        <taxon>Xenorhabdus</taxon>
    </lineage>
</organism>
<evidence type="ECO:0000313" key="2">
    <source>
        <dbReference type="EMBL" id="PHM49773.1"/>
    </source>
</evidence>
<feature type="transmembrane region" description="Helical" evidence="1">
    <location>
        <begin position="292"/>
        <end position="316"/>
    </location>
</feature>
<reference evidence="2 3" key="1">
    <citation type="journal article" date="2017" name="Nat. Microbiol.">
        <title>Natural product diversity associated with the nematode symbionts Photorhabdus and Xenorhabdus.</title>
        <authorList>
            <person name="Tobias N.J."/>
            <person name="Wolff H."/>
            <person name="Djahanschiri B."/>
            <person name="Grundmann F."/>
            <person name="Kronenwerth M."/>
            <person name="Shi Y.M."/>
            <person name="Simonyi S."/>
            <person name="Grun P."/>
            <person name="Shapiro-Ilan D."/>
            <person name="Pidot S.J."/>
            <person name="Stinear T.P."/>
            <person name="Ebersberger I."/>
            <person name="Bode H.B."/>
        </authorList>
    </citation>
    <scope>NUCLEOTIDE SEQUENCE [LARGE SCALE GENOMIC DNA]</scope>
    <source>
        <strain evidence="2 3">DSM 17902</strain>
    </source>
</reference>
<keyword evidence="1" id="KW-1133">Transmembrane helix</keyword>
<name>A0A2D0JTY8_9GAMM</name>
<dbReference type="NCBIfam" id="TIGR00843">
    <property type="entry name" value="benE"/>
    <property type="match status" value="1"/>
</dbReference>
<evidence type="ECO:0000256" key="1">
    <source>
        <dbReference type="SAM" id="Phobius"/>
    </source>
</evidence>
<dbReference type="EMBL" id="NITZ01000004">
    <property type="protein sequence ID" value="PHM49773.1"/>
    <property type="molecule type" value="Genomic_DNA"/>
</dbReference>
<proteinExistence type="predicted"/>
<feature type="transmembrane region" description="Helical" evidence="1">
    <location>
        <begin position="97"/>
        <end position="117"/>
    </location>
</feature>
<dbReference type="AlphaFoldDB" id="A0A2D0JTY8"/>
<feature type="transmembrane region" description="Helical" evidence="1">
    <location>
        <begin position="123"/>
        <end position="141"/>
    </location>
</feature>
<dbReference type="PANTHER" id="PTHR30199">
    <property type="entry name" value="MFS FAMILY TRANSPORTER, PREDICTED SUBSTRATE BENZOATE"/>
    <property type="match status" value="1"/>
</dbReference>
<dbReference type="Pfam" id="PF03594">
    <property type="entry name" value="BenE"/>
    <property type="match status" value="1"/>
</dbReference>
<feature type="transmembrane region" description="Helical" evidence="1">
    <location>
        <begin position="205"/>
        <end position="230"/>
    </location>
</feature>
<dbReference type="GO" id="GO:0042925">
    <property type="term" value="F:benzoate transmembrane transporter activity"/>
    <property type="evidence" value="ECO:0007669"/>
    <property type="project" value="InterPro"/>
</dbReference>
<feature type="transmembrane region" description="Helical" evidence="1">
    <location>
        <begin position="322"/>
        <end position="340"/>
    </location>
</feature>
<feature type="transmembrane region" description="Helical" evidence="1">
    <location>
        <begin position="250"/>
        <end position="280"/>
    </location>
</feature>
<keyword evidence="1" id="KW-0812">Transmembrane</keyword>
<keyword evidence="1" id="KW-0472">Membrane</keyword>
<comment type="caution">
    <text evidence="2">The sequence shown here is derived from an EMBL/GenBank/DDBJ whole genome shotgun (WGS) entry which is preliminary data.</text>
</comment>
<feature type="transmembrane region" description="Helical" evidence="1">
    <location>
        <begin position="171"/>
        <end position="193"/>
    </location>
</feature>
<feature type="transmembrane region" description="Helical" evidence="1">
    <location>
        <begin position="47"/>
        <end position="69"/>
    </location>
</feature>
<dbReference type="RefSeq" id="WP_099113515.1">
    <property type="nucleotide sequence ID" value="NZ_CAWNQI010000073.1"/>
</dbReference>
<gene>
    <name evidence="2" type="ORF">Xmir_01226</name>
</gene>